<dbReference type="InterPro" id="IPR038609">
    <property type="entry name" value="HDA1_su2/3_sf"/>
</dbReference>
<feature type="region of interest" description="Disordered" evidence="1">
    <location>
        <begin position="1174"/>
        <end position="1238"/>
    </location>
</feature>
<dbReference type="GO" id="GO:0070823">
    <property type="term" value="C:HDA1 complex"/>
    <property type="evidence" value="ECO:0007669"/>
    <property type="project" value="InterPro"/>
</dbReference>
<sequence>MAPDRAISHKRKRSNIPDSLQTTPRSTPRKRQKTKIDDEAAAAPAQSTQSAADSEPFYEARAILEERKGQYRIDWADNPETGETYEPTWEPKRNANKQLVDDWKLRKLAEKERKRQKQKHPSAPARPATAGSPQTYTSPTPALPSAAAPKRTQHPPKRRRIVHSSSPEPQPESEPSYLPVHSSNTDDSERVIPETEPQDNGPRPEAHVVVTQPTDYNPSEYEHFSVSQILWGSSQTTQAVASQLQPTQANADTSQSVESPQPGLRAYCIPAERLLQQPRFGNGAVVPDSQSLPGDSSYVPSTQTRSGAESQLVQTQTQPVDSTATRAAQQDNLASASAQFTNSQQDNSAPVPETDQIEDVLSSPAEHNYHEDQVPLQRESPLQTASSASSPPPTGSPEKSTPSQNRIDGTGFSLEGQVNTHSATASEEAHGCEEAESPSRPPSPKSKPQDKEQATSASAQTQIASGGDLIFRNFDAAEKISQVQAAAGATSSTEGQQDPAQQTAGSENDTCNQRLPEREVSPSGKEIDGSGNTAAESAARFSTAQYKTQTISGDGSAGSEKVQPFITCPEKRVSEPIEPSSNTAESPRQDPAEGSTQDVTDPDNPLEFQPAQKKIVLELQSSSNSGLNCLERANSQSRSQPWQPAQEVPEIELDNSQSCDYTNSARSRSSAHSEESRETQAAKRKDSSRYWVESGVLGQADANVVRRPAQQTESDVPGPKDIVPSIEDRTETPIRGYYRKSSRGMPQTPQPPNSSMGNFDSTPQKSLTEQLREVQARSKAERERKKAELLAKYDNPAPKSPSLEASTRSPSVIPPHQAQPTMEPQYTLMPSNLSAESRPEVRSPQNEHSLPAANHPGSDTEMHDYTSSGVLLDEPIIGEAEYLIGLSMEGLQGDQYRREISFKKEEITDFTENDPPDESSINGVRELLENVGNVITHMDLGYANEDSLTQYDANSKVLVAWSNNSSTKFRFLGGVLDRLRHSKLHFVILGRAGALTDIIETFVGGMGIQYSRGGAIDRQAFDARESLFVTILATDFQDVDTRIPPAQLIFAMDSTVKCQEPRIKALRNHLRGAKDSIPMITPIAMNSLEHVERCIAPSLQGLAREKLVVRFMTELRQLAGRVDVSTKADHAVNLIVPSIETDLDHHEAWPLPRVGSIKQDVHFDESMISSLSVSSSVPMGTINSSAGQKRHLEVEENEPAKRTRLTPQPDPDTVNPNDITRISDSVPGPTQHHGLSSNPELDEHIKAYRKDEKLRQEFKYMKERLKQFEEALEVCQTEKEGQKDLIFHLKKENTDLKLSQINYSERIRTQNSTIESLRNERDIIKEQLTETRQQLASSTIPEVAEREQLRRERDDALAKLERAQKTRETENKESEFFRSQYQDASNRASELSAENTSLTRQLREFERLASGERERARRLTLNAVTDAYRDEAEMLRAQLRDREEIIRQKTEEIKAIRGRQGVGTRAGSVPRSPRITGGPGSRGGSPAPSGLGGHGRLGALRNINA</sequence>
<dbReference type="eggNOG" id="ENOG502S6DU">
    <property type="taxonomic scope" value="Eukaryota"/>
</dbReference>
<dbReference type="InterPro" id="IPR021006">
    <property type="entry name" value="Hda2/3"/>
</dbReference>
<feature type="compositionally biased region" description="Polar residues" evidence="1">
    <location>
        <begin position="753"/>
        <end position="769"/>
    </location>
</feature>
<feature type="compositionally biased region" description="Polar residues" evidence="1">
    <location>
        <begin position="1214"/>
        <end position="1223"/>
    </location>
</feature>
<evidence type="ECO:0000313" key="4">
    <source>
        <dbReference type="Proteomes" id="UP000007129"/>
    </source>
</evidence>
<feature type="compositionally biased region" description="Polar residues" evidence="1">
    <location>
        <begin position="482"/>
        <end position="513"/>
    </location>
</feature>
<dbReference type="CDD" id="cd00024">
    <property type="entry name" value="CD_CSD"/>
    <property type="match status" value="1"/>
</dbReference>
<protein>
    <submittedName>
        <fullName evidence="3">Chromo domain/shadow</fullName>
    </submittedName>
</protein>
<feature type="compositionally biased region" description="Polar residues" evidence="1">
    <location>
        <begin position="288"/>
        <end position="348"/>
    </location>
</feature>
<feature type="compositionally biased region" description="Polar residues" evidence="1">
    <location>
        <begin position="818"/>
        <end position="835"/>
    </location>
</feature>
<feature type="compositionally biased region" description="Polar residues" evidence="1">
    <location>
        <begin position="530"/>
        <end position="553"/>
    </location>
</feature>
<feature type="compositionally biased region" description="Basic and acidic residues" evidence="1">
    <location>
        <begin position="62"/>
        <end position="75"/>
    </location>
</feature>
<feature type="region of interest" description="Disordered" evidence="1">
    <location>
        <begin position="1458"/>
        <end position="1505"/>
    </location>
</feature>
<feature type="compositionally biased region" description="Polar residues" evidence="1">
    <location>
        <begin position="398"/>
        <end position="407"/>
    </location>
</feature>
<feature type="region of interest" description="Disordered" evidence="1">
    <location>
        <begin position="279"/>
        <end position="464"/>
    </location>
</feature>
<dbReference type="OrthoDB" id="3647690at2759"/>
<dbReference type="PROSITE" id="PS50013">
    <property type="entry name" value="CHROMO_2"/>
    <property type="match status" value="1"/>
</dbReference>
<feature type="domain" description="Chromo" evidence="2">
    <location>
        <begin position="58"/>
        <end position="123"/>
    </location>
</feature>
<evidence type="ECO:0000259" key="2">
    <source>
        <dbReference type="PROSITE" id="PS50013"/>
    </source>
</evidence>
<evidence type="ECO:0000313" key="3">
    <source>
        <dbReference type="EMBL" id="EKG18969.1"/>
    </source>
</evidence>
<feature type="region of interest" description="Disordered" evidence="1">
    <location>
        <begin position="1"/>
        <end position="219"/>
    </location>
</feature>
<feature type="region of interest" description="Disordered" evidence="1">
    <location>
        <begin position="1363"/>
        <end position="1395"/>
    </location>
</feature>
<dbReference type="InParanoid" id="K2S992"/>
<dbReference type="InterPro" id="IPR000953">
    <property type="entry name" value="Chromo/chromo_shadow_dom"/>
</dbReference>
<feature type="compositionally biased region" description="Basic and acidic residues" evidence="1">
    <location>
        <begin position="770"/>
        <end position="791"/>
    </location>
</feature>
<feature type="compositionally biased region" description="Basic residues" evidence="1">
    <location>
        <begin position="151"/>
        <end position="162"/>
    </location>
</feature>
<dbReference type="Proteomes" id="UP000007129">
    <property type="component" value="Unassembled WGS sequence"/>
</dbReference>
<feature type="compositionally biased region" description="Basic and acidic residues" evidence="1">
    <location>
        <begin position="1190"/>
        <end position="1201"/>
    </location>
</feature>
<feature type="compositionally biased region" description="Polar residues" evidence="1">
    <location>
        <begin position="16"/>
        <end position="26"/>
    </location>
</feature>
<feature type="compositionally biased region" description="Polar residues" evidence="1">
    <location>
        <begin position="1377"/>
        <end position="1395"/>
    </location>
</feature>
<feature type="compositionally biased region" description="Low complexity" evidence="1">
    <location>
        <begin position="137"/>
        <end position="149"/>
    </location>
</feature>
<feature type="compositionally biased region" description="Basic and acidic residues" evidence="1">
    <location>
        <begin position="515"/>
        <end position="528"/>
    </location>
</feature>
<gene>
    <name evidence="3" type="ORF">MPH_03785</name>
</gene>
<feature type="region of interest" description="Disordered" evidence="1">
    <location>
        <begin position="482"/>
        <end position="861"/>
    </location>
</feature>
<dbReference type="HOGENOM" id="CLU_244859_0_0_1"/>
<dbReference type="STRING" id="1126212.K2S992"/>
<dbReference type="Gene3D" id="3.40.50.12360">
    <property type="match status" value="1"/>
</dbReference>
<feature type="compositionally biased region" description="Polar residues" evidence="1">
    <location>
        <begin position="1177"/>
        <end position="1187"/>
    </location>
</feature>
<comment type="caution">
    <text evidence="3">The sequence shown here is derived from an EMBL/GenBank/DDBJ whole genome shotgun (WGS) entry which is preliminary data.</text>
</comment>
<feature type="compositionally biased region" description="Polar residues" evidence="1">
    <location>
        <begin position="235"/>
        <end position="259"/>
    </location>
</feature>
<feature type="compositionally biased region" description="Basic and acidic residues" evidence="1">
    <location>
        <begin position="671"/>
        <end position="688"/>
    </location>
</feature>
<name>K2S992_MACPH</name>
<feature type="compositionally biased region" description="Low complexity" evidence="1">
    <location>
        <begin position="380"/>
        <end position="389"/>
    </location>
</feature>
<feature type="compositionally biased region" description="Basic and acidic residues" evidence="1">
    <location>
        <begin position="1363"/>
        <end position="1376"/>
    </location>
</feature>
<dbReference type="VEuPathDB" id="FungiDB:MPH_03785"/>
<feature type="compositionally biased region" description="Polar residues" evidence="1">
    <location>
        <begin position="654"/>
        <end position="663"/>
    </location>
</feature>
<reference evidence="3 4" key="1">
    <citation type="journal article" date="2012" name="BMC Genomics">
        <title>Tools to kill: Genome of one of the most destructive plant pathogenic fungi Macrophomina phaseolina.</title>
        <authorList>
            <person name="Islam M.S."/>
            <person name="Haque M.S."/>
            <person name="Islam M.M."/>
            <person name="Emdad E.M."/>
            <person name="Halim A."/>
            <person name="Hossen Q.M.M."/>
            <person name="Hossain M.Z."/>
            <person name="Ahmed B."/>
            <person name="Rahim S."/>
            <person name="Rahman M.S."/>
            <person name="Alam M.M."/>
            <person name="Hou S."/>
            <person name="Wan X."/>
            <person name="Saito J.A."/>
            <person name="Alam M."/>
        </authorList>
    </citation>
    <scope>NUCLEOTIDE SEQUENCE [LARGE SCALE GENOMIC DNA]</scope>
    <source>
        <strain evidence="3 4">MS6</strain>
    </source>
</reference>
<feature type="compositionally biased region" description="Low complexity" evidence="1">
    <location>
        <begin position="454"/>
        <end position="464"/>
    </location>
</feature>
<feature type="compositionally biased region" description="Low complexity" evidence="1">
    <location>
        <begin position="41"/>
        <end position="52"/>
    </location>
</feature>
<feature type="compositionally biased region" description="Polar residues" evidence="1">
    <location>
        <begin position="619"/>
        <end position="643"/>
    </location>
</feature>
<evidence type="ECO:0000256" key="1">
    <source>
        <dbReference type="SAM" id="MobiDB-lite"/>
    </source>
</evidence>
<dbReference type="EMBL" id="AHHD01000168">
    <property type="protein sequence ID" value="EKG18969.1"/>
    <property type="molecule type" value="Genomic_DNA"/>
</dbReference>
<feature type="region of interest" description="Disordered" evidence="1">
    <location>
        <begin position="235"/>
        <end position="262"/>
    </location>
</feature>
<dbReference type="Gene3D" id="2.40.50.40">
    <property type="match status" value="1"/>
</dbReference>
<accession>K2S992</accession>
<dbReference type="Pfam" id="PF11496">
    <property type="entry name" value="HDA2-3"/>
    <property type="match status" value="1"/>
</dbReference>
<proteinExistence type="predicted"/>
<organism evidence="3 4">
    <name type="scientific">Macrophomina phaseolina (strain MS6)</name>
    <name type="common">Charcoal rot fungus</name>
    <dbReference type="NCBI Taxonomy" id="1126212"/>
    <lineage>
        <taxon>Eukaryota</taxon>
        <taxon>Fungi</taxon>
        <taxon>Dikarya</taxon>
        <taxon>Ascomycota</taxon>
        <taxon>Pezizomycotina</taxon>
        <taxon>Dothideomycetes</taxon>
        <taxon>Dothideomycetes incertae sedis</taxon>
        <taxon>Botryosphaeriales</taxon>
        <taxon>Botryosphaeriaceae</taxon>
        <taxon>Macrophomina</taxon>
    </lineage>
</organism>
<feature type="compositionally biased region" description="Basic and acidic residues" evidence="1">
    <location>
        <begin position="89"/>
        <end position="113"/>
    </location>
</feature>
<feature type="compositionally biased region" description="Polar residues" evidence="1">
    <location>
        <begin position="416"/>
        <end position="425"/>
    </location>
</feature>